<dbReference type="InterPro" id="IPR011050">
    <property type="entry name" value="Pectin_lyase_fold/virulence"/>
</dbReference>
<dbReference type="Proteomes" id="UP000316426">
    <property type="component" value="Chromosome"/>
</dbReference>
<keyword evidence="6" id="KW-1185">Reference proteome</keyword>
<keyword evidence="2" id="KW-0325">Glycoprotein</keyword>
<evidence type="ECO:0000313" key="6">
    <source>
        <dbReference type="Proteomes" id="UP000316426"/>
    </source>
</evidence>
<proteinExistence type="predicted"/>
<keyword evidence="1" id="KW-0479">Metal-binding</keyword>
<evidence type="ECO:0008006" key="7">
    <source>
        <dbReference type="Google" id="ProtNLM"/>
    </source>
</evidence>
<dbReference type="PANTHER" id="PTHR42970:SF1">
    <property type="entry name" value="PECTATE LYASE C-RELATED"/>
    <property type="match status" value="1"/>
</dbReference>
<dbReference type="AlphaFoldDB" id="A0A518K9E5"/>
<dbReference type="PANTHER" id="PTHR42970">
    <property type="entry name" value="PECTATE LYASE C-RELATED"/>
    <property type="match status" value="1"/>
</dbReference>
<evidence type="ECO:0000256" key="3">
    <source>
        <dbReference type="SAM" id="MobiDB-lite"/>
    </source>
</evidence>
<dbReference type="InterPro" id="IPR012334">
    <property type="entry name" value="Pectin_lyas_fold"/>
</dbReference>
<evidence type="ECO:0000313" key="5">
    <source>
        <dbReference type="EMBL" id="QDV74412.1"/>
    </source>
</evidence>
<dbReference type="SUPFAM" id="SSF51126">
    <property type="entry name" value="Pectin lyase-like"/>
    <property type="match status" value="1"/>
</dbReference>
<dbReference type="InterPro" id="IPR052063">
    <property type="entry name" value="Polysaccharide_Lyase_1"/>
</dbReference>
<sequence precursor="true">MKFASLAAVALVACTATLHAAEPLRLDLSATTGRSDAKTFGWQNWEIGSEEEASTTIGTVKVTLRGVGAPLEGFLYKPGLPSGATLVADGVRCQGEAIELIIEGLPAGPHSLAAFHNVTGDEKPAALRLNGPNDTEATATASTNAETNNDGAATYVKFDAAEGEPTKLRLTAEQGSLVLNALEIGAADPAKRAAAPSPANWDGHVDAESGEVMLSWRPVKGAKSYRLYVAHDRDLAEAKSQANVADDSQGELDKAETTVSIAASDSLTNHAWRVDTVMEDGEVIHGDVWTFRVRHLAFPGAEGYGRFARGGRGGRVLHVTNLDDAGPGSLRDAVEAEGPRTIVFDVSGRIVLKSRLIMRNDELTIAGQTAPGDGVCLSDYNLGGLGCEDLIVRYMRVRPGDPSGKTLDGMGLASCDHAIVDHCSISWTQDESFSSRGAKNITLQRTLISEALNIAGHKKYEKGKSHGFAASIGGDIGSFHHNLLAHCAGRNWSLAGSVDQANRHMGRLDIRNNVVFNWDHRTTDGGAKEVQFVNNYYKPGPASRVFHVLMPERKWVGAFGPQDYYVKGNVMEGKYGAGDRYAGVKADNGDPIEGFISDEPFFEPYVATTSAKKAYHDVLADIGCNVPTLDKHDQRVIEEVRTGKTTYRGSVSGLPGLPDTQEDVGGWDDYPEVHRPADWDADGDGMPGEWEVSHGLDPDDASDGAADADGDGYTNLEDYLNSLVK</sequence>
<evidence type="ECO:0000256" key="2">
    <source>
        <dbReference type="ARBA" id="ARBA00023180"/>
    </source>
</evidence>
<feature type="compositionally biased region" description="Acidic residues" evidence="3">
    <location>
        <begin position="698"/>
        <end position="710"/>
    </location>
</feature>
<name>A0A518K9E5_9BACT</name>
<dbReference type="GO" id="GO:0046872">
    <property type="term" value="F:metal ion binding"/>
    <property type="evidence" value="ECO:0007669"/>
    <property type="project" value="UniProtKB-KW"/>
</dbReference>
<evidence type="ECO:0000256" key="4">
    <source>
        <dbReference type="SAM" id="SignalP"/>
    </source>
</evidence>
<gene>
    <name evidence="5" type="ORF">Spa11_26150</name>
</gene>
<evidence type="ECO:0000256" key="1">
    <source>
        <dbReference type="ARBA" id="ARBA00022723"/>
    </source>
</evidence>
<reference evidence="5 6" key="1">
    <citation type="submission" date="2019-02" db="EMBL/GenBank/DDBJ databases">
        <title>Deep-cultivation of Planctomycetes and their phenomic and genomic characterization uncovers novel biology.</title>
        <authorList>
            <person name="Wiegand S."/>
            <person name="Jogler M."/>
            <person name="Boedeker C."/>
            <person name="Pinto D."/>
            <person name="Vollmers J."/>
            <person name="Rivas-Marin E."/>
            <person name="Kohn T."/>
            <person name="Peeters S.H."/>
            <person name="Heuer A."/>
            <person name="Rast P."/>
            <person name="Oberbeckmann S."/>
            <person name="Bunk B."/>
            <person name="Jeske O."/>
            <person name="Meyerdierks A."/>
            <person name="Storesund J.E."/>
            <person name="Kallscheuer N."/>
            <person name="Luecker S."/>
            <person name="Lage O.M."/>
            <person name="Pohl T."/>
            <person name="Merkel B.J."/>
            <person name="Hornburger P."/>
            <person name="Mueller R.-W."/>
            <person name="Bruemmer F."/>
            <person name="Labrenz M."/>
            <person name="Spormann A.M."/>
            <person name="Op den Camp H."/>
            <person name="Overmann J."/>
            <person name="Amann R."/>
            <person name="Jetten M.S.M."/>
            <person name="Mascher T."/>
            <person name="Medema M.H."/>
            <person name="Devos D.P."/>
            <person name="Kaster A.-K."/>
            <person name="Ovreas L."/>
            <person name="Rohde M."/>
            <person name="Galperin M.Y."/>
            <person name="Jogler C."/>
        </authorList>
    </citation>
    <scope>NUCLEOTIDE SEQUENCE [LARGE SCALE GENOMIC DNA]</scope>
    <source>
        <strain evidence="5 6">Spa11</strain>
    </source>
</reference>
<feature type="region of interest" description="Disordered" evidence="3">
    <location>
        <begin position="675"/>
        <end position="713"/>
    </location>
</feature>
<dbReference type="RefSeq" id="WP_145112795.1">
    <property type="nucleotide sequence ID" value="NZ_CP036349.1"/>
</dbReference>
<dbReference type="EMBL" id="CP036349">
    <property type="protein sequence ID" value="QDV74412.1"/>
    <property type="molecule type" value="Genomic_DNA"/>
</dbReference>
<organism evidence="5 6">
    <name type="scientific">Botrimarina mediterranea</name>
    <dbReference type="NCBI Taxonomy" id="2528022"/>
    <lineage>
        <taxon>Bacteria</taxon>
        <taxon>Pseudomonadati</taxon>
        <taxon>Planctomycetota</taxon>
        <taxon>Planctomycetia</taxon>
        <taxon>Pirellulales</taxon>
        <taxon>Lacipirellulaceae</taxon>
        <taxon>Botrimarina</taxon>
    </lineage>
</organism>
<dbReference type="Gene3D" id="2.160.20.10">
    <property type="entry name" value="Single-stranded right-handed beta-helix, Pectin lyase-like"/>
    <property type="match status" value="1"/>
</dbReference>
<feature type="signal peptide" evidence="4">
    <location>
        <begin position="1"/>
        <end position="20"/>
    </location>
</feature>
<accession>A0A518K9E5</accession>
<dbReference type="KEGG" id="bmei:Spa11_26150"/>
<feature type="chain" id="PRO_5022007309" description="Pectate lyase" evidence="4">
    <location>
        <begin position="21"/>
        <end position="725"/>
    </location>
</feature>
<protein>
    <recommendedName>
        <fullName evidence="7">Pectate lyase</fullName>
    </recommendedName>
</protein>
<keyword evidence="4" id="KW-0732">Signal</keyword>